<dbReference type="OrthoDB" id="5584001at2759"/>
<evidence type="ECO:0000313" key="1">
    <source>
        <dbReference type="EMBL" id="KER23354.1"/>
    </source>
</evidence>
<evidence type="ECO:0000313" key="2">
    <source>
        <dbReference type="Proteomes" id="UP000054324"/>
    </source>
</evidence>
<organism evidence="1 2">
    <name type="scientific">Opisthorchis viverrini</name>
    <name type="common">Southeast Asian liver fluke</name>
    <dbReference type="NCBI Taxonomy" id="6198"/>
    <lineage>
        <taxon>Eukaryota</taxon>
        <taxon>Metazoa</taxon>
        <taxon>Spiralia</taxon>
        <taxon>Lophotrochozoa</taxon>
        <taxon>Platyhelminthes</taxon>
        <taxon>Trematoda</taxon>
        <taxon>Digenea</taxon>
        <taxon>Opisthorchiida</taxon>
        <taxon>Opisthorchiata</taxon>
        <taxon>Opisthorchiidae</taxon>
        <taxon>Opisthorchis</taxon>
    </lineage>
</organism>
<keyword evidence="2" id="KW-1185">Reference proteome</keyword>
<dbReference type="Proteomes" id="UP000054324">
    <property type="component" value="Unassembled WGS sequence"/>
</dbReference>
<reference evidence="1 2" key="1">
    <citation type="submission" date="2013-11" db="EMBL/GenBank/DDBJ databases">
        <title>Opisthorchis viverrini - life in the bile duct.</title>
        <authorList>
            <person name="Young N.D."/>
            <person name="Nagarajan N."/>
            <person name="Lin S.J."/>
            <person name="Korhonen P.K."/>
            <person name="Jex A.R."/>
            <person name="Hall R.S."/>
            <person name="Safavi-Hemami H."/>
            <person name="Kaewkong W."/>
            <person name="Bertrand D."/>
            <person name="Gao S."/>
            <person name="Seet Q."/>
            <person name="Wongkham S."/>
            <person name="Teh B.T."/>
            <person name="Wongkham C."/>
            <person name="Intapan P.M."/>
            <person name="Maleewong W."/>
            <person name="Yang X."/>
            <person name="Hu M."/>
            <person name="Wang Z."/>
            <person name="Hofmann A."/>
            <person name="Sternberg P.W."/>
            <person name="Tan P."/>
            <person name="Wang J."/>
            <person name="Gasser R.B."/>
        </authorList>
    </citation>
    <scope>NUCLEOTIDE SEQUENCE [LARGE SCALE GENOMIC DNA]</scope>
</reference>
<dbReference type="CTD" id="20328825"/>
<protein>
    <submittedName>
        <fullName evidence="1">Uncharacterized protein</fullName>
    </submittedName>
</protein>
<dbReference type="GeneID" id="20328825"/>
<accession>A0A075A7C6</accession>
<dbReference type="KEGG" id="ovi:T265_14659"/>
<dbReference type="AlphaFoldDB" id="A0A075A7C6"/>
<dbReference type="EMBL" id="KL596853">
    <property type="protein sequence ID" value="KER23354.1"/>
    <property type="molecule type" value="Genomic_DNA"/>
</dbReference>
<proteinExistence type="predicted"/>
<gene>
    <name evidence="1" type="ORF">T265_14659</name>
</gene>
<feature type="non-terminal residue" evidence="1">
    <location>
        <position position="1"/>
    </location>
</feature>
<sequence>PDERVRILVKGRRPPSRSSSLKNHQLNSYRLVDREEKRSYASCLQKLNIHLLLERVFLNFPGYSLTLAQIRANATKRLQKFRNRSHLSGDATRIYEKTYYSHALPSVVSPLYCCLETSQTGDSAGFQISGVESRQTNQEHVSRLIRAPHSQHTSDGSFCQAKFHTYHVLPLTVRYCYGREVHPTRDWPRIRDACRFRVKRSSDWSNVWTQHPIMTQYWLNTGCQWRIQKASEFPGRYCRLRSMYMKCFTSVADFVLGVNVPYAPLRRACYDYYTSERRKAFTVELFIGETPTEQGSKTLICILFTKQNIHHFLERVS</sequence>
<name>A0A075A7C6_OPIVI</name>
<dbReference type="RefSeq" id="XP_009172919.1">
    <property type="nucleotide sequence ID" value="XM_009174655.1"/>
</dbReference>